<keyword evidence="7 14" id="KW-0812">Transmembrane</keyword>
<dbReference type="PANTHER" id="PTHR45453">
    <property type="entry name" value="PHOSPHATE REGULON SENSOR PROTEIN PHOR"/>
    <property type="match status" value="1"/>
</dbReference>
<dbReference type="AlphaFoldDB" id="U1Y2L3"/>
<dbReference type="Gene3D" id="3.30.565.10">
    <property type="entry name" value="Histidine kinase-like ATPase, C-terminal domain"/>
    <property type="match status" value="1"/>
</dbReference>
<dbReference type="SMART" id="SM00387">
    <property type="entry name" value="HATPase_c"/>
    <property type="match status" value="1"/>
</dbReference>
<dbReference type="GO" id="GO:0016036">
    <property type="term" value="P:cellular response to phosphate starvation"/>
    <property type="evidence" value="ECO:0007669"/>
    <property type="project" value="TreeGrafter"/>
</dbReference>
<dbReference type="eggNOG" id="COG2205">
    <property type="taxonomic scope" value="Bacteria"/>
</dbReference>
<evidence type="ECO:0000256" key="1">
    <source>
        <dbReference type="ARBA" id="ARBA00000085"/>
    </source>
</evidence>
<evidence type="ECO:0000259" key="15">
    <source>
        <dbReference type="PROSITE" id="PS50109"/>
    </source>
</evidence>
<evidence type="ECO:0000313" key="16">
    <source>
        <dbReference type="EMBL" id="ERI05166.1"/>
    </source>
</evidence>
<sequence length="342" mass="39674">MKPSTYIKDRKYLIIFYFILMAFISSVMYLDGTVNISADNIIYINAVSVVFFCLYLTWDFLYQRNFYTIIHEIITSRQEDFISALPEANTNEQQVFILLLKQVYEQQNARIEALHERKREDRDFFITWIHEIKTPIAASRLIIDNSIGKPMDEVLDKLEDELDKIDGFVEQVLYYSRTDSFMKDYVISECNLEKVVKESVKKQAKMFIGKRIKCEMADLDMEILSDKKWLGFIIDQILSNSLKYTDQGGAITITGYENEKEKMLVIEDNGVGIKAEDIARVFEKGFTGYSGRVYAKSTGFGLYLARTLAIKLGHTISVESEEGQYTKLMIHFPKPLSYFDVT</sequence>
<proteinExistence type="predicted"/>
<comment type="subcellular location">
    <subcellularLocation>
        <location evidence="2">Cell membrane</location>
        <topology evidence="2">Multi-pass membrane protein</topology>
    </subcellularLocation>
</comment>
<keyword evidence="6" id="KW-0808">Transferase</keyword>
<dbReference type="Gene3D" id="1.10.287.130">
    <property type="match status" value="1"/>
</dbReference>
<dbReference type="InterPro" id="IPR036890">
    <property type="entry name" value="HATPase_C_sf"/>
</dbReference>
<dbReference type="InterPro" id="IPR005467">
    <property type="entry name" value="His_kinase_dom"/>
</dbReference>
<dbReference type="EMBL" id="AWSJ01000362">
    <property type="protein sequence ID" value="ERI05166.1"/>
    <property type="molecule type" value="Genomic_DNA"/>
</dbReference>
<keyword evidence="9 16" id="KW-0418">Kinase</keyword>
<evidence type="ECO:0000256" key="10">
    <source>
        <dbReference type="ARBA" id="ARBA00022840"/>
    </source>
</evidence>
<dbReference type="GO" id="GO:0005524">
    <property type="term" value="F:ATP binding"/>
    <property type="evidence" value="ECO:0007669"/>
    <property type="project" value="UniProtKB-KW"/>
</dbReference>
<keyword evidence="5" id="KW-0597">Phosphoprotein</keyword>
<evidence type="ECO:0000313" key="17">
    <source>
        <dbReference type="Proteomes" id="UP000016511"/>
    </source>
</evidence>
<evidence type="ECO:0000256" key="14">
    <source>
        <dbReference type="SAM" id="Phobius"/>
    </source>
</evidence>
<dbReference type="PROSITE" id="PS50109">
    <property type="entry name" value="HIS_KIN"/>
    <property type="match status" value="1"/>
</dbReference>
<dbReference type="CDD" id="cd00082">
    <property type="entry name" value="HisKA"/>
    <property type="match status" value="1"/>
</dbReference>
<dbReference type="GO" id="GO:0000155">
    <property type="term" value="F:phosphorelay sensor kinase activity"/>
    <property type="evidence" value="ECO:0007669"/>
    <property type="project" value="InterPro"/>
</dbReference>
<dbReference type="SUPFAM" id="SSF55874">
    <property type="entry name" value="ATPase domain of HSP90 chaperone/DNA topoisomerase II/histidine kinase"/>
    <property type="match status" value="1"/>
</dbReference>
<evidence type="ECO:0000256" key="12">
    <source>
        <dbReference type="ARBA" id="ARBA00023012"/>
    </source>
</evidence>
<dbReference type="GO" id="GO:0004721">
    <property type="term" value="F:phosphoprotein phosphatase activity"/>
    <property type="evidence" value="ECO:0007669"/>
    <property type="project" value="TreeGrafter"/>
</dbReference>
<evidence type="ECO:0000256" key="4">
    <source>
        <dbReference type="ARBA" id="ARBA00022475"/>
    </source>
</evidence>
<organism evidence="16 17">
    <name type="scientific">Aneurinibacillus aneurinilyticus ATCC 12856</name>
    <dbReference type="NCBI Taxonomy" id="649747"/>
    <lineage>
        <taxon>Bacteria</taxon>
        <taxon>Bacillati</taxon>
        <taxon>Bacillota</taxon>
        <taxon>Bacilli</taxon>
        <taxon>Bacillales</taxon>
        <taxon>Paenibacillaceae</taxon>
        <taxon>Aneurinibacillus group</taxon>
        <taxon>Aneurinibacillus</taxon>
    </lineage>
</organism>
<dbReference type="InterPro" id="IPR003661">
    <property type="entry name" value="HisK_dim/P_dom"/>
</dbReference>
<dbReference type="InterPro" id="IPR004358">
    <property type="entry name" value="Sig_transdc_His_kin-like_C"/>
</dbReference>
<keyword evidence="10" id="KW-0067">ATP-binding</keyword>
<keyword evidence="13 14" id="KW-0472">Membrane</keyword>
<dbReference type="EC" id="2.7.13.3" evidence="3"/>
<comment type="caution">
    <text evidence="16">The sequence shown here is derived from an EMBL/GenBank/DDBJ whole genome shotgun (WGS) entry which is preliminary data.</text>
</comment>
<feature type="domain" description="Histidine kinase" evidence="15">
    <location>
        <begin position="127"/>
        <end position="336"/>
    </location>
</feature>
<evidence type="ECO:0000256" key="9">
    <source>
        <dbReference type="ARBA" id="ARBA00022777"/>
    </source>
</evidence>
<keyword evidence="8" id="KW-0547">Nucleotide-binding</keyword>
<dbReference type="SUPFAM" id="SSF47384">
    <property type="entry name" value="Homodimeric domain of signal transducing histidine kinase"/>
    <property type="match status" value="1"/>
</dbReference>
<evidence type="ECO:0000256" key="7">
    <source>
        <dbReference type="ARBA" id="ARBA00022692"/>
    </source>
</evidence>
<reference evidence="16 17" key="1">
    <citation type="submission" date="2013-08" db="EMBL/GenBank/DDBJ databases">
        <authorList>
            <person name="Weinstock G."/>
            <person name="Sodergren E."/>
            <person name="Wylie T."/>
            <person name="Fulton L."/>
            <person name="Fulton R."/>
            <person name="Fronick C."/>
            <person name="O'Laughlin M."/>
            <person name="Godfrey J."/>
            <person name="Miner T."/>
            <person name="Herter B."/>
            <person name="Appelbaum E."/>
            <person name="Cordes M."/>
            <person name="Lek S."/>
            <person name="Wollam A."/>
            <person name="Pepin K.H."/>
            <person name="Palsikar V.B."/>
            <person name="Mitreva M."/>
            <person name="Wilson R.K."/>
        </authorList>
    </citation>
    <scope>NUCLEOTIDE SEQUENCE [LARGE SCALE GENOMIC DNA]</scope>
    <source>
        <strain evidence="16 17">ATCC 12856</strain>
    </source>
</reference>
<dbReference type="Pfam" id="PF02518">
    <property type="entry name" value="HATPase_c"/>
    <property type="match status" value="1"/>
</dbReference>
<dbReference type="Proteomes" id="UP000016511">
    <property type="component" value="Unassembled WGS sequence"/>
</dbReference>
<dbReference type="GeneID" id="92837687"/>
<keyword evidence="11 14" id="KW-1133">Transmembrane helix</keyword>
<gene>
    <name evidence="16" type="ORF">HMPREF0083_05739</name>
</gene>
<keyword evidence="17" id="KW-1185">Reference proteome</keyword>
<evidence type="ECO:0000256" key="13">
    <source>
        <dbReference type="ARBA" id="ARBA00023136"/>
    </source>
</evidence>
<dbReference type="HOGENOM" id="CLU_000445_13_0_9"/>
<name>U1Y2L3_ANEAE</name>
<dbReference type="InterPro" id="IPR036097">
    <property type="entry name" value="HisK_dim/P_sf"/>
</dbReference>
<feature type="transmembrane region" description="Helical" evidence="14">
    <location>
        <begin position="12"/>
        <end position="30"/>
    </location>
</feature>
<evidence type="ECO:0000256" key="8">
    <source>
        <dbReference type="ARBA" id="ARBA00022741"/>
    </source>
</evidence>
<keyword evidence="12" id="KW-0902">Two-component regulatory system</keyword>
<dbReference type="GO" id="GO:0005886">
    <property type="term" value="C:plasma membrane"/>
    <property type="evidence" value="ECO:0007669"/>
    <property type="project" value="UniProtKB-SubCell"/>
</dbReference>
<feature type="transmembrane region" description="Helical" evidence="14">
    <location>
        <begin position="42"/>
        <end position="61"/>
    </location>
</feature>
<evidence type="ECO:0000256" key="5">
    <source>
        <dbReference type="ARBA" id="ARBA00022553"/>
    </source>
</evidence>
<dbReference type="InterPro" id="IPR050351">
    <property type="entry name" value="BphY/WalK/GraS-like"/>
</dbReference>
<comment type="catalytic activity">
    <reaction evidence="1">
        <text>ATP + protein L-histidine = ADP + protein N-phospho-L-histidine.</text>
        <dbReference type="EC" id="2.7.13.3"/>
    </reaction>
</comment>
<keyword evidence="4" id="KW-1003">Cell membrane</keyword>
<dbReference type="STRING" id="649747.HMPREF0083_05739"/>
<dbReference type="PATRIC" id="fig|649747.3.peg.5146"/>
<dbReference type="PRINTS" id="PR00344">
    <property type="entry name" value="BCTRLSENSOR"/>
</dbReference>
<dbReference type="RefSeq" id="WP_021619640.1">
    <property type="nucleotide sequence ID" value="NZ_KE952693.1"/>
</dbReference>
<evidence type="ECO:0000256" key="2">
    <source>
        <dbReference type="ARBA" id="ARBA00004651"/>
    </source>
</evidence>
<accession>U1Y2L3</accession>
<dbReference type="PANTHER" id="PTHR45453:SF2">
    <property type="entry name" value="HISTIDINE KINASE"/>
    <property type="match status" value="1"/>
</dbReference>
<evidence type="ECO:0000256" key="3">
    <source>
        <dbReference type="ARBA" id="ARBA00012438"/>
    </source>
</evidence>
<evidence type="ECO:0000256" key="6">
    <source>
        <dbReference type="ARBA" id="ARBA00022679"/>
    </source>
</evidence>
<protein>
    <recommendedName>
        <fullName evidence="3">histidine kinase</fullName>
        <ecNumber evidence="3">2.7.13.3</ecNumber>
    </recommendedName>
</protein>
<evidence type="ECO:0000256" key="11">
    <source>
        <dbReference type="ARBA" id="ARBA00022989"/>
    </source>
</evidence>
<dbReference type="InterPro" id="IPR003594">
    <property type="entry name" value="HATPase_dom"/>
</dbReference>